<evidence type="ECO:0000313" key="2">
    <source>
        <dbReference type="EMBL" id="KAK8033420.1"/>
    </source>
</evidence>
<dbReference type="EMBL" id="JAQQWI010000006">
    <property type="protein sequence ID" value="KAK8033420.1"/>
    <property type="molecule type" value="Genomic_DNA"/>
</dbReference>
<feature type="region of interest" description="Disordered" evidence="1">
    <location>
        <begin position="1"/>
        <end position="41"/>
    </location>
</feature>
<organism evidence="2 3">
    <name type="scientific">Apiospora marii</name>
    <dbReference type="NCBI Taxonomy" id="335849"/>
    <lineage>
        <taxon>Eukaryota</taxon>
        <taxon>Fungi</taxon>
        <taxon>Dikarya</taxon>
        <taxon>Ascomycota</taxon>
        <taxon>Pezizomycotina</taxon>
        <taxon>Sordariomycetes</taxon>
        <taxon>Xylariomycetidae</taxon>
        <taxon>Amphisphaeriales</taxon>
        <taxon>Apiosporaceae</taxon>
        <taxon>Apiospora</taxon>
    </lineage>
</organism>
<evidence type="ECO:0000313" key="3">
    <source>
        <dbReference type="Proteomes" id="UP001396898"/>
    </source>
</evidence>
<proteinExistence type="predicted"/>
<feature type="compositionally biased region" description="Low complexity" evidence="1">
    <location>
        <begin position="29"/>
        <end position="41"/>
    </location>
</feature>
<protein>
    <submittedName>
        <fullName evidence="2">Uncharacterized protein</fullName>
    </submittedName>
</protein>
<reference evidence="2 3" key="1">
    <citation type="submission" date="2023-01" db="EMBL/GenBank/DDBJ databases">
        <title>Analysis of 21 Apiospora genomes using comparative genomics revels a genus with tremendous synthesis potential of carbohydrate active enzymes and secondary metabolites.</title>
        <authorList>
            <person name="Sorensen T."/>
        </authorList>
    </citation>
    <scope>NUCLEOTIDE SEQUENCE [LARGE SCALE GENOMIC DNA]</scope>
    <source>
        <strain evidence="2 3">CBS 20057</strain>
    </source>
</reference>
<accession>A0ABR1SGG8</accession>
<feature type="compositionally biased region" description="Basic and acidic residues" evidence="1">
    <location>
        <begin position="13"/>
        <end position="25"/>
    </location>
</feature>
<gene>
    <name evidence="2" type="ORF">PG991_002818</name>
</gene>
<evidence type="ECO:0000256" key="1">
    <source>
        <dbReference type="SAM" id="MobiDB-lite"/>
    </source>
</evidence>
<keyword evidence="3" id="KW-1185">Reference proteome</keyword>
<sequence length="82" mass="8735">MIGLHNTATPEARAQHAVKEPDKSTYDGPVSSPKPVSVTPRTVSMIRPVSIGKPMSVSMAIVMGMLDESTVSKRSLALTLML</sequence>
<name>A0ABR1SGG8_9PEZI</name>
<comment type="caution">
    <text evidence="2">The sequence shown here is derived from an EMBL/GenBank/DDBJ whole genome shotgun (WGS) entry which is preliminary data.</text>
</comment>
<dbReference type="Proteomes" id="UP001396898">
    <property type="component" value="Unassembled WGS sequence"/>
</dbReference>